<evidence type="ECO:0000313" key="7">
    <source>
        <dbReference type="EMBL" id="KAK0738568.1"/>
    </source>
</evidence>
<evidence type="ECO:0000256" key="6">
    <source>
        <dbReference type="SAM" id="Phobius"/>
    </source>
</evidence>
<comment type="caution">
    <text evidence="7">The sequence shown here is derived from an EMBL/GenBank/DDBJ whole genome shotgun (WGS) entry which is preliminary data.</text>
</comment>
<evidence type="ECO:0008006" key="9">
    <source>
        <dbReference type="Google" id="ProtNLM"/>
    </source>
</evidence>
<evidence type="ECO:0000256" key="3">
    <source>
        <dbReference type="ARBA" id="ARBA00022692"/>
    </source>
</evidence>
<accession>A0AA40BQT4</accession>
<protein>
    <recommendedName>
        <fullName evidence="9">Transmembrane protein</fullName>
    </recommendedName>
</protein>
<sequence length="164" mass="18009">MFNPLLTRHATRAACRTAFRRSALPFGLSSGLLLAYQQHAQPMRLDAVPVASRHYAGTRAPDVAPAVKGEERLTLDQFIRQLTAGSMTGFITGLIVSIFSKLLVPLIGLGIVFTQVAAHYGINIVEHIRKKKIQNSRILAALRGYPVFTVVFGTTFFLSSFCSF</sequence>
<comment type="subcellular location">
    <subcellularLocation>
        <location evidence="1">Membrane</location>
    </subcellularLocation>
</comment>
<keyword evidence="5 6" id="KW-0472">Membrane</keyword>
<feature type="transmembrane region" description="Helical" evidence="6">
    <location>
        <begin position="138"/>
        <end position="158"/>
    </location>
</feature>
<name>A0AA40BQT4_9PEZI</name>
<evidence type="ECO:0000256" key="4">
    <source>
        <dbReference type="ARBA" id="ARBA00022989"/>
    </source>
</evidence>
<keyword evidence="8" id="KW-1185">Reference proteome</keyword>
<organism evidence="7 8">
    <name type="scientific">Schizothecium vesticola</name>
    <dbReference type="NCBI Taxonomy" id="314040"/>
    <lineage>
        <taxon>Eukaryota</taxon>
        <taxon>Fungi</taxon>
        <taxon>Dikarya</taxon>
        <taxon>Ascomycota</taxon>
        <taxon>Pezizomycotina</taxon>
        <taxon>Sordariomycetes</taxon>
        <taxon>Sordariomycetidae</taxon>
        <taxon>Sordariales</taxon>
        <taxon>Schizotheciaceae</taxon>
        <taxon>Schizothecium</taxon>
    </lineage>
</organism>
<dbReference type="InterPro" id="IPR007014">
    <property type="entry name" value="FUN14"/>
</dbReference>
<gene>
    <name evidence="7" type="ORF">B0T18DRAFT_394833</name>
</gene>
<evidence type="ECO:0000313" key="8">
    <source>
        <dbReference type="Proteomes" id="UP001172155"/>
    </source>
</evidence>
<evidence type="ECO:0000256" key="1">
    <source>
        <dbReference type="ARBA" id="ARBA00004370"/>
    </source>
</evidence>
<evidence type="ECO:0000256" key="2">
    <source>
        <dbReference type="ARBA" id="ARBA00009160"/>
    </source>
</evidence>
<reference evidence="7" key="1">
    <citation type="submission" date="2023-06" db="EMBL/GenBank/DDBJ databases">
        <title>Genome-scale phylogeny and comparative genomics of the fungal order Sordariales.</title>
        <authorList>
            <consortium name="Lawrence Berkeley National Laboratory"/>
            <person name="Hensen N."/>
            <person name="Bonometti L."/>
            <person name="Westerberg I."/>
            <person name="Brannstrom I.O."/>
            <person name="Guillou S."/>
            <person name="Cros-Aarteil S."/>
            <person name="Calhoun S."/>
            <person name="Haridas S."/>
            <person name="Kuo A."/>
            <person name="Mondo S."/>
            <person name="Pangilinan J."/>
            <person name="Riley R."/>
            <person name="LaButti K."/>
            <person name="Andreopoulos B."/>
            <person name="Lipzen A."/>
            <person name="Chen C."/>
            <person name="Yanf M."/>
            <person name="Daum C."/>
            <person name="Ng V."/>
            <person name="Clum A."/>
            <person name="Steindorff A."/>
            <person name="Ohm R."/>
            <person name="Martin F."/>
            <person name="Silar P."/>
            <person name="Natvig D."/>
            <person name="Lalanne C."/>
            <person name="Gautier V."/>
            <person name="Ament-velasquez S.L."/>
            <person name="Kruys A."/>
            <person name="Hutchinson M.I."/>
            <person name="Powell A.J."/>
            <person name="Barry K."/>
            <person name="Miller A.N."/>
            <person name="Grigoriev I.V."/>
            <person name="Debuchy R."/>
            <person name="Gladieux P."/>
            <person name="Thoren M.H."/>
            <person name="Johannesson H."/>
        </authorList>
    </citation>
    <scope>NUCLEOTIDE SEQUENCE</scope>
    <source>
        <strain evidence="7">SMH3187-1</strain>
    </source>
</reference>
<dbReference type="Proteomes" id="UP001172155">
    <property type="component" value="Unassembled WGS sequence"/>
</dbReference>
<proteinExistence type="inferred from homology"/>
<dbReference type="EMBL" id="JAUKUD010000007">
    <property type="protein sequence ID" value="KAK0738568.1"/>
    <property type="molecule type" value="Genomic_DNA"/>
</dbReference>
<evidence type="ECO:0000256" key="5">
    <source>
        <dbReference type="ARBA" id="ARBA00023136"/>
    </source>
</evidence>
<dbReference type="GO" id="GO:0016020">
    <property type="term" value="C:membrane"/>
    <property type="evidence" value="ECO:0007669"/>
    <property type="project" value="UniProtKB-SubCell"/>
</dbReference>
<dbReference type="AlphaFoldDB" id="A0AA40BQT4"/>
<keyword evidence="4 6" id="KW-1133">Transmembrane helix</keyword>
<keyword evidence="3 6" id="KW-0812">Transmembrane</keyword>
<dbReference type="Pfam" id="PF04930">
    <property type="entry name" value="FUN14"/>
    <property type="match status" value="1"/>
</dbReference>
<comment type="similarity">
    <text evidence="2">Belongs to the FUN14 family.</text>
</comment>